<feature type="region of interest" description="Disordered" evidence="1">
    <location>
        <begin position="604"/>
        <end position="656"/>
    </location>
</feature>
<dbReference type="OrthoDB" id="120976at2759"/>
<feature type="region of interest" description="Disordered" evidence="1">
    <location>
        <begin position="181"/>
        <end position="215"/>
    </location>
</feature>
<feature type="compositionally biased region" description="Gly residues" evidence="1">
    <location>
        <begin position="1149"/>
        <end position="1161"/>
    </location>
</feature>
<evidence type="ECO:0000256" key="1">
    <source>
        <dbReference type="SAM" id="MobiDB-lite"/>
    </source>
</evidence>
<feature type="compositionally biased region" description="Acidic residues" evidence="1">
    <location>
        <begin position="427"/>
        <end position="472"/>
    </location>
</feature>
<feature type="compositionally biased region" description="Basic and acidic residues" evidence="1">
    <location>
        <begin position="776"/>
        <end position="785"/>
    </location>
</feature>
<dbReference type="RefSeq" id="XP_030919625.1">
    <property type="nucleotide sequence ID" value="XM_031063765.1"/>
</dbReference>
<name>A0A8N5I3X0_GEOFO</name>
<feature type="region of interest" description="Disordered" evidence="1">
    <location>
        <begin position="732"/>
        <end position="1004"/>
    </location>
</feature>
<evidence type="ECO:0000313" key="3">
    <source>
        <dbReference type="Proteomes" id="UP000504602"/>
    </source>
</evidence>
<dbReference type="InterPro" id="IPR048257">
    <property type="entry name" value="DUF4590"/>
</dbReference>
<feature type="compositionally biased region" description="Basic and acidic residues" evidence="1">
    <location>
        <begin position="545"/>
        <end position="557"/>
    </location>
</feature>
<dbReference type="GeneID" id="106632017"/>
<gene>
    <name evidence="4" type="primary">ERICH3</name>
</gene>
<dbReference type="InterPro" id="IPR027962">
    <property type="entry name" value="ERICH3"/>
</dbReference>
<feature type="domain" description="DUF4590" evidence="2">
    <location>
        <begin position="272"/>
        <end position="381"/>
    </location>
</feature>
<protein>
    <submittedName>
        <fullName evidence="4">Glutamate-rich protein 3</fullName>
    </submittedName>
</protein>
<feature type="compositionally biased region" description="Low complexity" evidence="1">
    <location>
        <begin position="822"/>
        <end position="831"/>
    </location>
</feature>
<evidence type="ECO:0000259" key="2">
    <source>
        <dbReference type="Pfam" id="PF15257"/>
    </source>
</evidence>
<evidence type="ECO:0000313" key="4">
    <source>
        <dbReference type="RefSeq" id="XP_030919625.1"/>
    </source>
</evidence>
<proteinExistence type="predicted"/>
<dbReference type="Proteomes" id="UP000504602">
    <property type="component" value="Unplaced"/>
</dbReference>
<feature type="compositionally biased region" description="Polar residues" evidence="1">
    <location>
        <begin position="672"/>
        <end position="688"/>
    </location>
</feature>
<feature type="region of interest" description="Disordered" evidence="1">
    <location>
        <begin position="1066"/>
        <end position="1195"/>
    </location>
</feature>
<reference evidence="4" key="1">
    <citation type="submission" date="2025-08" db="UniProtKB">
        <authorList>
            <consortium name="RefSeq"/>
        </authorList>
    </citation>
    <scope>IDENTIFICATION</scope>
</reference>
<feature type="compositionally biased region" description="Polar residues" evidence="1">
    <location>
        <begin position="506"/>
        <end position="519"/>
    </location>
</feature>
<feature type="compositionally biased region" description="Low complexity" evidence="1">
    <location>
        <begin position="478"/>
        <end position="487"/>
    </location>
</feature>
<feature type="compositionally biased region" description="Polar residues" evidence="1">
    <location>
        <begin position="572"/>
        <end position="587"/>
    </location>
</feature>
<keyword evidence="3" id="KW-1185">Reference proteome</keyword>
<feature type="compositionally biased region" description="Basic and acidic residues" evidence="1">
    <location>
        <begin position="520"/>
        <end position="534"/>
    </location>
</feature>
<feature type="compositionally biased region" description="Low complexity" evidence="1">
    <location>
        <begin position="787"/>
        <end position="814"/>
    </location>
</feature>
<dbReference type="CTD" id="127254"/>
<dbReference type="PANTHER" id="PTHR23034:SF2">
    <property type="entry name" value="GLUTAMATE-RICH PROTEIN 3"/>
    <property type="match status" value="1"/>
</dbReference>
<dbReference type="Pfam" id="PF15257">
    <property type="entry name" value="DUF4590"/>
    <property type="match status" value="1"/>
</dbReference>
<dbReference type="AlphaFoldDB" id="A0A8N5I3X0"/>
<feature type="compositionally biased region" description="Acidic residues" evidence="1">
    <location>
        <begin position="966"/>
        <end position="976"/>
    </location>
</feature>
<feature type="region of interest" description="Disordered" evidence="1">
    <location>
        <begin position="423"/>
        <end position="591"/>
    </location>
</feature>
<feature type="compositionally biased region" description="Acidic residues" evidence="1">
    <location>
        <begin position="488"/>
        <end position="504"/>
    </location>
</feature>
<organism evidence="3 4">
    <name type="scientific">Geospiza fortis</name>
    <name type="common">Medium ground-finch</name>
    <dbReference type="NCBI Taxonomy" id="48883"/>
    <lineage>
        <taxon>Eukaryota</taxon>
        <taxon>Metazoa</taxon>
        <taxon>Chordata</taxon>
        <taxon>Craniata</taxon>
        <taxon>Vertebrata</taxon>
        <taxon>Euteleostomi</taxon>
        <taxon>Archelosauria</taxon>
        <taxon>Archosauria</taxon>
        <taxon>Dinosauria</taxon>
        <taxon>Saurischia</taxon>
        <taxon>Theropoda</taxon>
        <taxon>Coelurosauria</taxon>
        <taxon>Aves</taxon>
        <taxon>Neognathae</taxon>
        <taxon>Neoaves</taxon>
        <taxon>Telluraves</taxon>
        <taxon>Australaves</taxon>
        <taxon>Passeriformes</taxon>
        <taxon>Thraupidae</taxon>
        <taxon>Geospiza</taxon>
    </lineage>
</organism>
<feature type="compositionally biased region" description="Basic and acidic residues" evidence="1">
    <location>
        <begin position="1133"/>
        <end position="1147"/>
    </location>
</feature>
<feature type="region of interest" description="Disordered" evidence="1">
    <location>
        <begin position="672"/>
        <end position="700"/>
    </location>
</feature>
<sequence length="1217" mass="131241">MDISTFYCSILETYNSLTDKHLVGYFSNARIRRHLQKSGLISRSGRIIPEKEYRLNAIRRDHQRHVQECLADAIYHKVLDIEHHHQLEKNRRLDCSARKEMMQSAKMERLMGEMAHTYAPHPPVAPRNHHALCPLVSGERTGRSQRRGPRLRLDYGDGRYYYRAKEPPFSKGQSSELKFRNPMDYMSGASPYRPSKRRRRVAPVPPPRPHVGDRCIPGIRRGLPVERWFHPTTGFNEQFLINNTNGFPKSPLCSNALVTMIYLGKSKHVSLRDHKDEIKVYQQYCGTENICVYKGDLLEGDTFQFISKRYLGYPFSLTFYLNGLQVARLSSCCEYRGFQSKRPCQLRRRNTYFRVLHVAGAPPCYRCFLAMGLDKKLYPPKRKIKYFTRTHMCCCSPFCAHSEPCDSSVLPKSIEGSVSLTIPSQEESVETIDETLDSEQECSEEGEEEEEEEEEGEEEEGEEEGEEEEETEDRSFVETEGTTQETTSESEYDEDFEADEEVNEEGQTGDQMNGMSKSSSNDKNHNLDYGKESETSSQKALQASDSEKDKSGRYSDDRDSEDDLPERRPADSLSSMSTQCSTETDSQAEMKADHVNCKEDCNIKSTSDSAAHAHCGNENGEKKLLRVEENQENSALEKKGIDESEKTKPEDLTAREDTRIFLENIRAMQYQSPEVNGEFKQTGSGESNMNEEEKCPPVPWESRVLSKEDGNEEPPWCGEGGVFEECKPVQEEIAKATGSDHAVNSDPEPGDFCANEEEKNAANTEHGASGAADGRLLAEGRRSLDVQEAAGQAARAGEAPGPGQAPEQDGAAEGDAGGGEAAGKAAGAGDALPQAGTGAALEESAPEEGTEAQPKGKGTGEAAELGTEGSPGEQEGMDRQVALGKAAAGTEGPAGALPGREAGRAVPQGQEGAGGTSEEEAAEEGLKGAVGPPAEEEVGEPVSKAGESLGQGGSAGKDTTVGAVSEGEEAGEDADVAADGNARAVGPEGEKAVEEDFSEGEEALGKPGALWEALGDMETGEAMSGGEGFVKPSQFSQLKVSEEEWMEMGKAAPGAAAAHDSAQALQRVEDTTEESVEPDKGPVLEVAPGLGALGDARGYPVTEGSSQVEETLAVQEEEGAAEALWSGNASEGSKAETERAVEGKPEGEAVGGSAGAAGAGSGDEEEATDGAAGSKEPAAGTDRRPSALPASGSVSQFWWHRVSPGSARLPCNSGLSL</sequence>
<dbReference type="PANTHER" id="PTHR23034">
    <property type="entry name" value="GLUTAMATE-RICH PROTEIN 3"/>
    <property type="match status" value="1"/>
</dbReference>
<feature type="compositionally biased region" description="Polar residues" evidence="1">
    <location>
        <begin position="535"/>
        <end position="544"/>
    </location>
</feature>
<accession>A0A8N5I3X0</accession>
<feature type="compositionally biased region" description="Basic and acidic residues" evidence="1">
    <location>
        <begin position="619"/>
        <end position="656"/>
    </location>
</feature>